<comment type="function">
    <text evidence="11">DNA-dependent RNA polymerase catalyzes the transcription of DNA into RNA using the four ribonucleoside triphosphates as substrates.</text>
</comment>
<dbReference type="SMART" id="SM00662">
    <property type="entry name" value="RPOLD"/>
    <property type="match status" value="1"/>
</dbReference>
<dbReference type="OrthoDB" id="9805706at2"/>
<dbReference type="NCBIfam" id="NF003519">
    <property type="entry name" value="PRK05182.2-5"/>
    <property type="match status" value="1"/>
</dbReference>
<proteinExistence type="inferred from homology"/>
<dbReference type="GO" id="GO:0006351">
    <property type="term" value="P:DNA-templated transcription"/>
    <property type="evidence" value="ECO:0007669"/>
    <property type="project" value="UniProtKB-UniRule"/>
</dbReference>
<dbReference type="GO" id="GO:0003899">
    <property type="term" value="F:DNA-directed RNA polymerase activity"/>
    <property type="evidence" value="ECO:0007669"/>
    <property type="project" value="UniProtKB-UniRule"/>
</dbReference>
<dbReference type="SMR" id="H9UGN5"/>
<dbReference type="SUPFAM" id="SSF56553">
    <property type="entry name" value="Insert subdomain of RNA polymerase alpha subunit"/>
    <property type="match status" value="1"/>
</dbReference>
<dbReference type="SUPFAM" id="SSF55257">
    <property type="entry name" value="RBP11-like subunits of RNA polymerase"/>
    <property type="match status" value="1"/>
</dbReference>
<comment type="catalytic activity">
    <reaction evidence="10 11">
        <text>RNA(n) + a ribonucleoside 5'-triphosphate = RNA(n+1) + diphosphate</text>
        <dbReference type="Rhea" id="RHEA:21248"/>
        <dbReference type="Rhea" id="RHEA-COMP:14527"/>
        <dbReference type="Rhea" id="RHEA-COMP:17342"/>
        <dbReference type="ChEBI" id="CHEBI:33019"/>
        <dbReference type="ChEBI" id="CHEBI:61557"/>
        <dbReference type="ChEBI" id="CHEBI:140395"/>
        <dbReference type="EC" id="2.7.7.6"/>
    </reaction>
</comment>
<comment type="similarity">
    <text evidence="1 11">Belongs to the RNA polymerase alpha chain family.</text>
</comment>
<dbReference type="Pfam" id="PF01000">
    <property type="entry name" value="RNA_pol_A_bac"/>
    <property type="match status" value="1"/>
</dbReference>
<dbReference type="NCBIfam" id="TIGR02027">
    <property type="entry name" value="rpoA"/>
    <property type="match status" value="1"/>
</dbReference>
<dbReference type="KEGG" id="sfc:Spiaf_0577"/>
<accession>H9UGN5</accession>
<dbReference type="NCBIfam" id="NF003513">
    <property type="entry name" value="PRK05182.1-2"/>
    <property type="match status" value="1"/>
</dbReference>
<dbReference type="AlphaFoldDB" id="H9UGN5"/>
<feature type="domain" description="DNA-directed RNA polymerase RpoA/D/Rpb3-type" evidence="12">
    <location>
        <begin position="27"/>
        <end position="244"/>
    </location>
</feature>
<dbReference type="HAMAP" id="MF_00059">
    <property type="entry name" value="RNApol_bact_RpoA"/>
    <property type="match status" value="1"/>
</dbReference>
<dbReference type="Pfam" id="PF01193">
    <property type="entry name" value="RNA_pol_L"/>
    <property type="match status" value="1"/>
</dbReference>
<dbReference type="EC" id="2.7.7.6" evidence="2 11"/>
<dbReference type="Proteomes" id="UP000007383">
    <property type="component" value="Chromosome"/>
</dbReference>
<gene>
    <name evidence="11" type="primary">rpoA</name>
    <name evidence="13" type="ordered locus">Spiaf_0577</name>
</gene>
<keyword evidence="5 11" id="KW-0808">Transferase</keyword>
<evidence type="ECO:0000313" key="13">
    <source>
        <dbReference type="EMBL" id="AFG36678.1"/>
    </source>
</evidence>
<dbReference type="InterPro" id="IPR011773">
    <property type="entry name" value="DNA-dir_RpoA"/>
</dbReference>
<evidence type="ECO:0000256" key="7">
    <source>
        <dbReference type="ARBA" id="ARBA00023163"/>
    </source>
</evidence>
<dbReference type="InterPro" id="IPR036603">
    <property type="entry name" value="RBP11-like"/>
</dbReference>
<dbReference type="Pfam" id="PF03118">
    <property type="entry name" value="RNA_pol_A_CTD"/>
    <property type="match status" value="1"/>
</dbReference>
<dbReference type="Gene3D" id="2.170.120.12">
    <property type="entry name" value="DNA-directed RNA polymerase, insert domain"/>
    <property type="match status" value="1"/>
</dbReference>
<dbReference type="FunFam" id="2.170.120.12:FF:000001">
    <property type="entry name" value="DNA-directed RNA polymerase subunit alpha"/>
    <property type="match status" value="1"/>
</dbReference>
<dbReference type="InterPro" id="IPR011262">
    <property type="entry name" value="DNA-dir_RNA_pol_insert"/>
</dbReference>
<dbReference type="GO" id="GO:0003677">
    <property type="term" value="F:DNA binding"/>
    <property type="evidence" value="ECO:0007669"/>
    <property type="project" value="UniProtKB-UniRule"/>
</dbReference>
<feature type="region of interest" description="Alpha N-terminal domain (alpha-NTD)" evidence="11">
    <location>
        <begin position="1"/>
        <end position="245"/>
    </location>
</feature>
<evidence type="ECO:0000256" key="3">
    <source>
        <dbReference type="ARBA" id="ARBA00015972"/>
    </source>
</evidence>
<organism evidence="13 14">
    <name type="scientific">Spirochaeta africana (strain ATCC 700263 / DSM 8902 / Z-7692)</name>
    <dbReference type="NCBI Taxonomy" id="889378"/>
    <lineage>
        <taxon>Bacteria</taxon>
        <taxon>Pseudomonadati</taxon>
        <taxon>Spirochaetota</taxon>
        <taxon>Spirochaetia</taxon>
        <taxon>Spirochaetales</taxon>
        <taxon>Spirochaetaceae</taxon>
        <taxon>Spirochaeta</taxon>
    </lineage>
</organism>
<keyword evidence="7 11" id="KW-0804">Transcription</keyword>
<dbReference type="CDD" id="cd06928">
    <property type="entry name" value="RNAP_alpha_NTD"/>
    <property type="match status" value="1"/>
</dbReference>
<feature type="region of interest" description="Alpha C-terminal domain (alpha-CTD)" evidence="11">
    <location>
        <begin position="262"/>
        <end position="355"/>
    </location>
</feature>
<dbReference type="Gene3D" id="1.10.150.20">
    <property type="entry name" value="5' to 3' exonuclease, C-terminal subdomain"/>
    <property type="match status" value="1"/>
</dbReference>
<keyword evidence="4 11" id="KW-0240">DNA-directed RNA polymerase</keyword>
<evidence type="ECO:0000256" key="4">
    <source>
        <dbReference type="ARBA" id="ARBA00022478"/>
    </source>
</evidence>
<dbReference type="GO" id="GO:0046983">
    <property type="term" value="F:protein dimerization activity"/>
    <property type="evidence" value="ECO:0007669"/>
    <property type="project" value="InterPro"/>
</dbReference>
<evidence type="ECO:0000256" key="10">
    <source>
        <dbReference type="ARBA" id="ARBA00048552"/>
    </source>
</evidence>
<dbReference type="SUPFAM" id="SSF47789">
    <property type="entry name" value="C-terminal domain of RNA polymerase alpha subunit"/>
    <property type="match status" value="1"/>
</dbReference>
<name>H9UGN5_SPIAZ</name>
<evidence type="ECO:0000256" key="8">
    <source>
        <dbReference type="ARBA" id="ARBA00032524"/>
    </source>
</evidence>
<reference evidence="14" key="1">
    <citation type="journal article" date="2013" name="Stand. Genomic Sci.">
        <title>Complete genome sequence of the halophilic bacterium Spirochaeta africana type strain (Z-7692(T)) from the alkaline Lake Magadi in the East African Rift.</title>
        <authorList>
            <person name="Liolos K."/>
            <person name="Abt B."/>
            <person name="Scheuner C."/>
            <person name="Teshima H."/>
            <person name="Held B."/>
            <person name="Lapidus A."/>
            <person name="Nolan M."/>
            <person name="Lucas S."/>
            <person name="Deshpande S."/>
            <person name="Cheng J.F."/>
            <person name="Tapia R."/>
            <person name="Goodwin L.A."/>
            <person name="Pitluck S."/>
            <person name="Pagani I."/>
            <person name="Ivanova N."/>
            <person name="Mavromatis K."/>
            <person name="Mikhailova N."/>
            <person name="Huntemann M."/>
            <person name="Pati A."/>
            <person name="Chen A."/>
            <person name="Palaniappan K."/>
            <person name="Land M."/>
            <person name="Rohde M."/>
            <person name="Tindall B.J."/>
            <person name="Detter J.C."/>
            <person name="Goker M."/>
            <person name="Bristow J."/>
            <person name="Eisen J.A."/>
            <person name="Markowitz V."/>
            <person name="Hugenholtz P."/>
            <person name="Woyke T."/>
            <person name="Klenk H.P."/>
            <person name="Kyrpides N.C."/>
        </authorList>
    </citation>
    <scope>NUCLEOTIDE SEQUENCE</scope>
    <source>
        <strain evidence="14">ATCC 700263 / DSM 8902 / Z-7692</strain>
    </source>
</reference>
<comment type="subunit">
    <text evidence="11">Homodimer. The RNAP catalytic core consists of 2 alpha, 1 beta, 1 beta' and 1 omega subunit. When a sigma factor is associated with the core the holoenzyme is formed, which can initiate transcription.</text>
</comment>
<evidence type="ECO:0000256" key="6">
    <source>
        <dbReference type="ARBA" id="ARBA00022695"/>
    </source>
</evidence>
<dbReference type="EMBL" id="CP003282">
    <property type="protein sequence ID" value="AFG36678.1"/>
    <property type="molecule type" value="Genomic_DNA"/>
</dbReference>
<evidence type="ECO:0000256" key="9">
    <source>
        <dbReference type="ARBA" id="ARBA00033070"/>
    </source>
</evidence>
<dbReference type="eggNOG" id="COG0202">
    <property type="taxonomic scope" value="Bacteria"/>
</dbReference>
<dbReference type="InterPro" id="IPR011263">
    <property type="entry name" value="DNA-dir_RNA_pol_RpoA/D/Rpb3"/>
</dbReference>
<evidence type="ECO:0000259" key="12">
    <source>
        <dbReference type="SMART" id="SM00662"/>
    </source>
</evidence>
<evidence type="ECO:0000256" key="11">
    <source>
        <dbReference type="HAMAP-Rule" id="MF_00059"/>
    </source>
</evidence>
<sequence>MARKNLLQGFKRPKGITFEHSEVNPEYGKFVAYPFERGYGHTIGNTLRRVLLSSLQGYAISAIRVTSYATDGSAHVLSNEFEAIPEVQEDTADIIYNLRQVRFSLPEDMDSKTIMVNLKGKGRITAADLEVDTDVKVANPELYLMTLMADANIDIEIQVDMGRGYVPSESNEEYIDVVGTIPLDAVYTPIKRVKYEVENTRIGHRTDFDKLILEVWTDGTIKPDDAVAEAAKIAKDHLTIFINFDEDQIVTDEQDDEESRLLESFLSTPVEELELSVRSSNCLKNADIRTIGDLTAKTEDDIAKTRNFGKKSLQEIKEKLAEWNLTLGMSDYSSIKGNLKYHQKAGTGKETQDEA</sequence>
<evidence type="ECO:0000313" key="14">
    <source>
        <dbReference type="Proteomes" id="UP000007383"/>
    </source>
</evidence>
<dbReference type="GO" id="GO:0005737">
    <property type="term" value="C:cytoplasm"/>
    <property type="evidence" value="ECO:0007669"/>
    <property type="project" value="UniProtKB-ARBA"/>
</dbReference>
<evidence type="ECO:0000256" key="5">
    <source>
        <dbReference type="ARBA" id="ARBA00022679"/>
    </source>
</evidence>
<evidence type="ECO:0000256" key="1">
    <source>
        <dbReference type="ARBA" id="ARBA00007123"/>
    </source>
</evidence>
<comment type="domain">
    <text evidence="11">The N-terminal domain is essential for RNAP assembly and basal transcription, whereas the C-terminal domain is involved in interaction with transcriptional regulators and with upstream promoter elements.</text>
</comment>
<keyword evidence="6 11" id="KW-0548">Nucleotidyltransferase</keyword>
<dbReference type="InterPro" id="IPR036643">
    <property type="entry name" value="RNApol_insert_sf"/>
</dbReference>
<dbReference type="PATRIC" id="fig|889378.3.peg.585"/>
<dbReference type="GO" id="GO:0000428">
    <property type="term" value="C:DNA-directed RNA polymerase complex"/>
    <property type="evidence" value="ECO:0007669"/>
    <property type="project" value="UniProtKB-KW"/>
</dbReference>
<dbReference type="STRING" id="889378.Spiaf_0577"/>
<dbReference type="RefSeq" id="WP_014454675.1">
    <property type="nucleotide sequence ID" value="NC_017098.1"/>
</dbReference>
<keyword evidence="14" id="KW-1185">Reference proteome</keyword>
<evidence type="ECO:0000256" key="2">
    <source>
        <dbReference type="ARBA" id="ARBA00012418"/>
    </source>
</evidence>
<protein>
    <recommendedName>
        <fullName evidence="3 11">DNA-directed RNA polymerase subunit alpha</fullName>
        <shortName evidence="11">RNAP subunit alpha</shortName>
        <ecNumber evidence="2 11">2.7.7.6</ecNumber>
    </recommendedName>
    <alternativeName>
        <fullName evidence="9 11">RNA polymerase subunit alpha</fullName>
    </alternativeName>
    <alternativeName>
        <fullName evidence="8 11">Transcriptase subunit alpha</fullName>
    </alternativeName>
</protein>
<dbReference type="HOGENOM" id="CLU_053084_0_1_12"/>
<dbReference type="InterPro" id="IPR011260">
    <property type="entry name" value="RNAP_asu_C"/>
</dbReference>
<dbReference type="Gene3D" id="3.30.1360.10">
    <property type="entry name" value="RNA polymerase, RBP11-like subunit"/>
    <property type="match status" value="1"/>
</dbReference>